<dbReference type="PANTHER" id="PTHR30590">
    <property type="entry name" value="INNER MEMBRANE PROTEIN"/>
    <property type="match status" value="1"/>
</dbReference>
<dbReference type="InterPro" id="IPR007349">
    <property type="entry name" value="DUF418"/>
</dbReference>
<feature type="transmembrane region" description="Helical" evidence="1">
    <location>
        <begin position="234"/>
        <end position="256"/>
    </location>
</feature>
<proteinExistence type="predicted"/>
<protein>
    <recommendedName>
        <fullName evidence="2">DUF418 domain-containing protein</fullName>
    </recommendedName>
</protein>
<comment type="caution">
    <text evidence="3">The sequence shown here is derived from an EMBL/GenBank/DDBJ whole genome shotgun (WGS) entry which is preliminary data.</text>
</comment>
<dbReference type="EMBL" id="AXCZ01000016">
    <property type="protein sequence ID" value="KGM14019.1"/>
    <property type="molecule type" value="Genomic_DNA"/>
</dbReference>
<dbReference type="Proteomes" id="UP000054314">
    <property type="component" value="Unassembled WGS sequence"/>
</dbReference>
<keyword evidence="4" id="KW-1185">Reference proteome</keyword>
<accession>A0A0A0C3R0</accession>
<organism evidence="3 4">
    <name type="scientific">Cellulomonas bogoriensis 69B4 = DSM 16987</name>
    <dbReference type="NCBI Taxonomy" id="1386082"/>
    <lineage>
        <taxon>Bacteria</taxon>
        <taxon>Bacillati</taxon>
        <taxon>Actinomycetota</taxon>
        <taxon>Actinomycetes</taxon>
        <taxon>Micrococcales</taxon>
        <taxon>Cellulomonadaceae</taxon>
        <taxon>Cellulomonas</taxon>
    </lineage>
</organism>
<keyword evidence="1" id="KW-0812">Transmembrane</keyword>
<feature type="transmembrane region" description="Helical" evidence="1">
    <location>
        <begin position="321"/>
        <end position="340"/>
    </location>
</feature>
<evidence type="ECO:0000259" key="2">
    <source>
        <dbReference type="Pfam" id="PF04235"/>
    </source>
</evidence>
<dbReference type="PANTHER" id="PTHR30590:SF2">
    <property type="entry name" value="INNER MEMBRANE PROTEIN"/>
    <property type="match status" value="1"/>
</dbReference>
<evidence type="ECO:0000256" key="1">
    <source>
        <dbReference type="SAM" id="Phobius"/>
    </source>
</evidence>
<dbReference type="RefSeq" id="WP_156968316.1">
    <property type="nucleotide sequence ID" value="NZ_AXCZ01000016.1"/>
</dbReference>
<feature type="domain" description="DUF418" evidence="2">
    <location>
        <begin position="219"/>
        <end position="388"/>
    </location>
</feature>
<feature type="transmembrane region" description="Helical" evidence="1">
    <location>
        <begin position="194"/>
        <end position="222"/>
    </location>
</feature>
<keyword evidence="1" id="KW-0472">Membrane</keyword>
<feature type="transmembrane region" description="Helical" evidence="1">
    <location>
        <begin position="25"/>
        <end position="43"/>
    </location>
</feature>
<feature type="transmembrane region" description="Helical" evidence="1">
    <location>
        <begin position="268"/>
        <end position="293"/>
    </location>
</feature>
<evidence type="ECO:0000313" key="3">
    <source>
        <dbReference type="EMBL" id="KGM14019.1"/>
    </source>
</evidence>
<name>A0A0A0C3R0_9CELL</name>
<reference evidence="3 4" key="1">
    <citation type="submission" date="2013-08" db="EMBL/GenBank/DDBJ databases">
        <title>Genome sequencing of Cellulomonas bogoriensis 69B4.</title>
        <authorList>
            <person name="Chen F."/>
            <person name="Li Y."/>
            <person name="Wang G."/>
        </authorList>
    </citation>
    <scope>NUCLEOTIDE SEQUENCE [LARGE SCALE GENOMIC DNA]</scope>
    <source>
        <strain evidence="3 4">69B4</strain>
    </source>
</reference>
<feature type="transmembrane region" description="Helical" evidence="1">
    <location>
        <begin position="114"/>
        <end position="145"/>
    </location>
</feature>
<feature type="transmembrane region" description="Helical" evidence="1">
    <location>
        <begin position="346"/>
        <end position="369"/>
    </location>
</feature>
<dbReference type="Pfam" id="PF04235">
    <property type="entry name" value="DUF418"/>
    <property type="match status" value="1"/>
</dbReference>
<dbReference type="InterPro" id="IPR052529">
    <property type="entry name" value="Bact_Transport_Assoc"/>
</dbReference>
<dbReference type="OrthoDB" id="2388539at2"/>
<gene>
    <name evidence="3" type="ORF">N869_06620</name>
</gene>
<sequence>MTTTTAPALPPVPTGPAPRSLAPDVARGLLLLFIAVANVWVYLEGPTGIGHRPEGGGPDRVTDGIVALLADDRSRPMFAILFGYGIATMVRRLTEKGLDDRTTRRIMRRRHLWLIALGLVHSALLFGGDILAPYGVTGLLAMLLVHRSRRTLLMWGSISVGLMLLALTALHVLAAEQEVPEVDGYLGAMVMNLISSGTSVVASAVLLLFLSQVVAGVLLARVGWLDRPWDHRSVLARVFWWSMAVNLVLNLPWALAVARVWTPDGATLVVVTVLHLASGLVAAFGYVCGFAWWASHVQGRRRHPATTAATAALVAVGRRSLTCYLLQSVVLAPLLSPWGLGLGAQMGTATATVLAVGVWASTVAVAVALERAGRRGPFEVLLRRGTYGRGGTLVRAAP</sequence>
<keyword evidence="1" id="KW-1133">Transmembrane helix</keyword>
<evidence type="ECO:0000313" key="4">
    <source>
        <dbReference type="Proteomes" id="UP000054314"/>
    </source>
</evidence>
<dbReference type="AlphaFoldDB" id="A0A0A0C3R0"/>
<feature type="transmembrane region" description="Helical" evidence="1">
    <location>
        <begin position="152"/>
        <end position="174"/>
    </location>
</feature>